<sequence>MTEGLRRAAGELRALLTDLPLPTDSAKQALAATQPRFSCVGTGADAATALTGALIAKEAGSVAAEGYACGAFRHGPLELCGSRPDRAALRHRRQPRPPRPSARTSAPDRSRTASTDRHSSSPVYRHAGRRLSGTWSGRGPPRGRPSSDNRRPGRLLLRLTGCWEQAASRSALLTMLRARLGEDHCGCR</sequence>
<dbReference type="EMBL" id="BAAASD010000031">
    <property type="protein sequence ID" value="GAA2360861.1"/>
    <property type="molecule type" value="Genomic_DNA"/>
</dbReference>
<reference evidence="3" key="1">
    <citation type="journal article" date="2019" name="Int. J. Syst. Evol. Microbiol.">
        <title>The Global Catalogue of Microorganisms (GCM) 10K type strain sequencing project: providing services to taxonomists for standard genome sequencing and annotation.</title>
        <authorList>
            <consortium name="The Broad Institute Genomics Platform"/>
            <consortium name="The Broad Institute Genome Sequencing Center for Infectious Disease"/>
            <person name="Wu L."/>
            <person name="Ma J."/>
        </authorList>
    </citation>
    <scope>NUCLEOTIDE SEQUENCE [LARGE SCALE GENOMIC DNA]</scope>
    <source>
        <strain evidence="3">JCM 4316</strain>
    </source>
</reference>
<protein>
    <recommendedName>
        <fullName evidence="4">SIS domain-containing protein</fullName>
    </recommendedName>
</protein>
<evidence type="ECO:0000313" key="2">
    <source>
        <dbReference type="EMBL" id="GAA2360861.1"/>
    </source>
</evidence>
<evidence type="ECO:0008006" key="4">
    <source>
        <dbReference type="Google" id="ProtNLM"/>
    </source>
</evidence>
<dbReference type="SUPFAM" id="SSF53697">
    <property type="entry name" value="SIS domain"/>
    <property type="match status" value="1"/>
</dbReference>
<proteinExistence type="predicted"/>
<keyword evidence="3" id="KW-1185">Reference proteome</keyword>
<evidence type="ECO:0000313" key="3">
    <source>
        <dbReference type="Proteomes" id="UP001500253"/>
    </source>
</evidence>
<organism evidence="2 3">
    <name type="scientific">Streptomyces cuspidosporus</name>
    <dbReference type="NCBI Taxonomy" id="66882"/>
    <lineage>
        <taxon>Bacteria</taxon>
        <taxon>Bacillati</taxon>
        <taxon>Actinomycetota</taxon>
        <taxon>Actinomycetes</taxon>
        <taxon>Kitasatosporales</taxon>
        <taxon>Streptomycetaceae</taxon>
        <taxon>Streptomyces</taxon>
    </lineage>
</organism>
<comment type="caution">
    <text evidence="2">The sequence shown here is derived from an EMBL/GenBank/DDBJ whole genome shotgun (WGS) entry which is preliminary data.</text>
</comment>
<feature type="region of interest" description="Disordered" evidence="1">
    <location>
        <begin position="88"/>
        <end position="152"/>
    </location>
</feature>
<dbReference type="InterPro" id="IPR046348">
    <property type="entry name" value="SIS_dom_sf"/>
</dbReference>
<name>A0ABP5TTS8_9ACTN</name>
<feature type="compositionally biased region" description="Basic and acidic residues" evidence="1">
    <location>
        <begin position="106"/>
        <end position="119"/>
    </location>
</feature>
<gene>
    <name evidence="2" type="ORF">GCM10010246_59300</name>
</gene>
<dbReference type="Gene3D" id="3.40.50.10490">
    <property type="entry name" value="Glucose-6-phosphate isomerase like protein, domain 1"/>
    <property type="match status" value="1"/>
</dbReference>
<accession>A0ABP5TTS8</accession>
<evidence type="ECO:0000256" key="1">
    <source>
        <dbReference type="SAM" id="MobiDB-lite"/>
    </source>
</evidence>
<dbReference type="Proteomes" id="UP001500253">
    <property type="component" value="Unassembled WGS sequence"/>
</dbReference>